<dbReference type="STRING" id="1423959.SAMN05444407_10334"/>
<evidence type="ECO:0000313" key="2">
    <source>
        <dbReference type="Proteomes" id="UP000184069"/>
    </source>
</evidence>
<name>A0A1M6Z067_9FLAO</name>
<dbReference type="Proteomes" id="UP000184069">
    <property type="component" value="Unassembled WGS sequence"/>
</dbReference>
<gene>
    <name evidence="1" type="ORF">SAMN05444407_10334</name>
</gene>
<organism evidence="1 2">
    <name type="scientific">Chryseobacterium contaminans</name>
    <dbReference type="NCBI Taxonomy" id="1423959"/>
    <lineage>
        <taxon>Bacteria</taxon>
        <taxon>Pseudomonadati</taxon>
        <taxon>Bacteroidota</taxon>
        <taxon>Flavobacteriia</taxon>
        <taxon>Flavobacteriales</taxon>
        <taxon>Weeksellaceae</taxon>
        <taxon>Chryseobacterium group</taxon>
        <taxon>Chryseobacterium</taxon>
    </lineage>
</organism>
<evidence type="ECO:0000313" key="1">
    <source>
        <dbReference type="EMBL" id="SHL23931.1"/>
    </source>
</evidence>
<dbReference type="EMBL" id="FRBM01000003">
    <property type="protein sequence ID" value="SHL23931.1"/>
    <property type="molecule type" value="Genomic_DNA"/>
</dbReference>
<protein>
    <recommendedName>
        <fullName evidence="3">DUF721 domain-containing protein</fullName>
    </recommendedName>
</protein>
<reference evidence="1 2" key="1">
    <citation type="submission" date="2016-11" db="EMBL/GenBank/DDBJ databases">
        <authorList>
            <person name="Jaros S."/>
            <person name="Januszkiewicz K."/>
            <person name="Wedrychowicz H."/>
        </authorList>
    </citation>
    <scope>NUCLEOTIDE SEQUENCE [LARGE SCALE GENOMIC DNA]</scope>
    <source>
        <strain evidence="1 2">DSM 27621</strain>
    </source>
</reference>
<evidence type="ECO:0008006" key="3">
    <source>
        <dbReference type="Google" id="ProtNLM"/>
    </source>
</evidence>
<dbReference type="AlphaFoldDB" id="A0A1M6Z067"/>
<accession>A0A1M6Z067</accession>
<proteinExistence type="predicted"/>
<sequence length="111" mass="13399">MKRASFLTYNSEPLMKKKKREYQSSELVKSFARIYGFEDKLVAFDIKDFLEDYLDQSLFNEIRSVNIENKCIIIKIDSPLLKNDFKMRKNFYLKKFQDKFGEDKFDDLKIL</sequence>